<feature type="region of interest" description="Disordered" evidence="1">
    <location>
        <begin position="2727"/>
        <end position="2775"/>
    </location>
</feature>
<feature type="compositionally biased region" description="Basic and acidic residues" evidence="1">
    <location>
        <begin position="206"/>
        <end position="227"/>
    </location>
</feature>
<reference evidence="2 3" key="1">
    <citation type="journal article" date="2021" name="bioRxiv">
        <title>The Gossypium anomalum genome as a resource for cotton improvement and evolutionary analysis of hybrid incompatibility.</title>
        <authorList>
            <person name="Grover C.E."/>
            <person name="Yuan D."/>
            <person name="Arick M.A."/>
            <person name="Miller E.R."/>
            <person name="Hu G."/>
            <person name="Peterson D.G."/>
            <person name="Wendel J.F."/>
            <person name="Udall J.A."/>
        </authorList>
    </citation>
    <scope>NUCLEOTIDE SEQUENCE [LARGE SCALE GENOMIC DNA]</scope>
    <source>
        <strain evidence="2">JFW-Udall</strain>
        <tissue evidence="2">Leaf</tissue>
    </source>
</reference>
<keyword evidence="3" id="KW-1185">Reference proteome</keyword>
<dbReference type="PANTHER" id="PTHR33621:SF2">
    <property type="entry name" value="RIBOSOMAL L1 DOMAIN-CONTAINING PROTEIN"/>
    <property type="match status" value="1"/>
</dbReference>
<feature type="region of interest" description="Disordered" evidence="1">
    <location>
        <begin position="1672"/>
        <end position="1702"/>
    </location>
</feature>
<dbReference type="PANTHER" id="PTHR33621">
    <property type="entry name" value="ASPARTIC/GLUTAMIC ACID-RICH PROTEIN"/>
    <property type="match status" value="1"/>
</dbReference>
<feature type="region of interest" description="Disordered" evidence="1">
    <location>
        <begin position="491"/>
        <end position="510"/>
    </location>
</feature>
<gene>
    <name evidence="2" type="ORF">CXB51_011079</name>
</gene>
<name>A0A8J6D2W9_9ROSI</name>
<feature type="region of interest" description="Disordered" evidence="1">
    <location>
        <begin position="1185"/>
        <end position="1228"/>
    </location>
</feature>
<proteinExistence type="predicted"/>
<feature type="compositionally biased region" description="Low complexity" evidence="1">
    <location>
        <begin position="940"/>
        <end position="952"/>
    </location>
</feature>
<feature type="region of interest" description="Disordered" evidence="1">
    <location>
        <begin position="686"/>
        <end position="710"/>
    </location>
</feature>
<protein>
    <submittedName>
        <fullName evidence="2">Uncharacterized protein</fullName>
    </submittedName>
</protein>
<feature type="compositionally biased region" description="Basic and acidic residues" evidence="1">
    <location>
        <begin position="855"/>
        <end position="881"/>
    </location>
</feature>
<feature type="compositionally biased region" description="Basic and acidic residues" evidence="1">
    <location>
        <begin position="175"/>
        <end position="187"/>
    </location>
</feature>
<accession>A0A8J6D2W9</accession>
<feature type="compositionally biased region" description="Basic residues" evidence="1">
    <location>
        <begin position="91"/>
        <end position="100"/>
    </location>
</feature>
<feature type="compositionally biased region" description="Polar residues" evidence="1">
    <location>
        <begin position="262"/>
        <end position="272"/>
    </location>
</feature>
<organism evidence="2 3">
    <name type="scientific">Gossypium anomalum</name>
    <dbReference type="NCBI Taxonomy" id="47600"/>
    <lineage>
        <taxon>Eukaryota</taxon>
        <taxon>Viridiplantae</taxon>
        <taxon>Streptophyta</taxon>
        <taxon>Embryophyta</taxon>
        <taxon>Tracheophyta</taxon>
        <taxon>Spermatophyta</taxon>
        <taxon>Magnoliopsida</taxon>
        <taxon>eudicotyledons</taxon>
        <taxon>Gunneridae</taxon>
        <taxon>Pentapetalae</taxon>
        <taxon>rosids</taxon>
        <taxon>malvids</taxon>
        <taxon>Malvales</taxon>
        <taxon>Malvaceae</taxon>
        <taxon>Malvoideae</taxon>
        <taxon>Gossypium</taxon>
    </lineage>
</organism>
<feature type="region of interest" description="Disordered" evidence="1">
    <location>
        <begin position="617"/>
        <end position="644"/>
    </location>
</feature>
<feature type="compositionally biased region" description="Basic and acidic residues" evidence="1">
    <location>
        <begin position="315"/>
        <end position="329"/>
    </location>
</feature>
<feature type="region of interest" description="Disordered" evidence="1">
    <location>
        <begin position="139"/>
        <end position="274"/>
    </location>
</feature>
<sequence length="2775" mass="302427">MDFHGMKRKVLQGLCKKHGVPANLTNREMADRLTSIFKENEDPVSLEESSSIPEEICSENEAKIVKKQLKKVRFSSDNETIEYEVSVYQQRRGRSRRQKLSKNPAQVLENVPDSEDSRNSEGCQVRVTRSRVQNAVEEVVHMAPSPPVGRKRGRVGKKGKDAEEVVSDSEGLELGQKEDVKNGHDKVTGGLRGRQLRSRKNVSQEGSKKIRDGKEGDEVHLLDDNSEAKNGPKQQSTRNSRKGDQSVAFSSEVEKVEVGSRVTRQSSAQSKDVASMVEKEVIIVGVKEGYEAEKPVRRSKRNSEKDFATSVKSDTQVKEVREHSEKDNALVEPPECSRRYSSRRKAVVSQSGKGGNKEEFLKEETRKRSRSAELEAIVEESSKVKKVKCVVTSQQEAPSRRSRRKTVALTAPAADLAPAVGKGSTEELDSSEVEGAKYAATSEQEAHSRRSRRKTVALTALASDLASVGGKGSTEELDAIVEDSSEVERAKYAATSQQEAPSRRSRRKTVVLTAPAADLANKEDIGRTEQLEAPVVGKGTTEELDAIVEDSSEVERAKYAATSQQEAPPRRGRRKTVVLTAPAADLVNKEDIGRTEQLDAPVLGKGTTEELDAMVEDSSEVERAKYAATSQQEAPSRRGRRKTVVLTAPAADLATKEDIGRTEQLEAPLAGKGTTEELDAIVEDSSEVERAKGALSSQQEAPSRRNRRKTVILTAPAADLANKEDIGRTEQLEAPLVGKGTTEELDAIGEDSSAVERAKSALSSQQEAPSMKNRRKTVILTAPAADLANKEDIGRTEQLKAPLQGKGTTKELDAIVQDRSEVERAKSAITSEHQSPLRKNRRKTVILTAPAAELPTREDISRMEQLRSPHLEKVSTEEIPRKSSRNSSRHSIPGTSKEDQIAVADNDDQGVKQQTQERNQEEEKTSVLKHHAVTQKPQRSSSLITSTSVSVTPPNQTAEGIEKKLPSKSGMVIVEEEAAIVESLPSPGELSEDAGNRNNLDLDVSKQVVKNGDACPNWVKTLPVEFESNVINMDSSDAPPIAGLPFGVKRDLIGATSTFLHSEKELTVLSSGENTNFESDVSADDSRIPFGEAQIIDKLKVDVTNLNKFGESSGRKSEQEDCVTKAEEMIATDVSNTEGIPYIESSVEAAENQVSSAQSHFATAETDAQKIFDIQQSTYSNIVAPGTPSGPAPGNQFEDKCQAEAADTAGKEMSYQERSEDPDAGNEPCVHESVLMYEENNELVKNDEEIRIHDGSFESNSSPSLNRTGAVDNSNLVESRMVDFESSGSKMVCPEITSLADIFSSGGQEDHAGKPSRIELENVLETQELSENMNINYNMDAEGIRTPVAEDQIKGKLENANTIIADSVEEVIFNDLLNELGQSIGLKGESEIPLEMSEQLSATKFSDGQGIILIESSVKTEKQEHRAHIDVVASITGTPSITEMKCRTSSDSATHGTPVGLASQSQDKLCSAGNTVSIVGSEIFNHDVESGLMEDDKEKLLQDDTIEGEIKNQPFMSLNKTGSLDDACVEVASNANKAVSSGMTYIADVYSSANQTNFAGETSNELKPEKLLDLEEPSRIENVNYTTDKFEVKEDTSLSQEDQGSMHLEDTDITTAEPVQQVVSLKNEEETGTDSSGIGMIQTENSVEINEMSEAVSQKAITERQWSLSNLDKDLISPPRPQEGSQDVKGKPDVSNAGYAIPGQLNNEGVKIVENEEAINTETELFVSAKKIIDQRSEGEFRENGVYDPISESIDSETHEKHLCEAFYGERTGPVSPEEKRNDILNSASKGVSEKKSPFNSCLRVTDDMQENSEAACMDNKNMRDEIPANIFQQPAATMEESEAAKQGAESEVNAIAFSNGSQALPPEELTAPITSESFSMTSLDHSLVDGERIANGERVMDLPFVKDFTATMDGNGISARVETDAVKENNIVEEMATSALKVELTDCSGGNVDAELYDTNMSDTETIIQETDTFGVASTEYLEEMSNAPSAMGSDNCRDLDDPSDKVGLERDCSFSSGVDGFTSTAGITVDNISVVGTLESTLKSNDLQSGIEVDDPNVSAAKQLDATFTIEKAGVGDGEKASVSNLGSLHGGEQEDVSSFADTPCSKLEIRTEKEHSQAMDDINNVGGTEISIECKVTREERDWCHINATGFNDVTDGSFVEGSKIDLEEIAEVKSDDCESMKTDAALDRIDGLEVNQSPCLDERKSCDLETEEPHGLHFPENTGDSMEVETKSCSKLDIMTLVKPEMVVDCSSVSSVCVVSDERKHLENSDESNIFTCMEMSLFLGVEDGVKTPVAMAGDSKYDNLDKAIPECNSSDFEEGRMQLRNDFYGQDAVIAVKSPLSKNSEISRESKYLANPDEPNIFTNVEMSLFLGVEYEVEKSDANASDGNDVALDKAITECNSSDTKEGDFVAETDVEDTNFSVKNDSPENTEGTVELSKDFSGQDAAMADKSSLSKHSEISRECEDLANPDESNIFTNMEMSLFLGVGDEVKNSDAKAGDSNDVTLDKAIPECNSSDFEEGDHVTRTDVEDTTFAVKEDGPEETMELRNDFHGQDAAIAGKSPLSKDSGISRERKDLANPDESNIFTNTEMSLFWGVEDEVKNSDVKAGESNDVTLDKAISECNSSDFKEGNHVEDANFSVIKDGPEDNEATIELRKDILVEDAAVADKSPLPKNSEIRRVVDGEEAAFRTELKLLNASAKKESNSVSVKQLISSIMKSKSKPVFTQRTPKRPIFHDMKENEGSTKRARIGNMTTPKTSSKLRRPLERILD</sequence>
<feature type="region of interest" description="Disordered" evidence="1">
    <location>
        <begin position="820"/>
        <end position="964"/>
    </location>
</feature>
<feature type="compositionally biased region" description="Basic and acidic residues" evidence="1">
    <location>
        <begin position="2738"/>
        <end position="2749"/>
    </location>
</feature>
<comment type="caution">
    <text evidence="2">The sequence shown here is derived from an EMBL/GenBank/DDBJ whole genome shotgun (WGS) entry which is preliminary data.</text>
</comment>
<dbReference type="Proteomes" id="UP000701853">
    <property type="component" value="Chromosome 5"/>
</dbReference>
<feature type="region of interest" description="Disordered" evidence="1">
    <location>
        <begin position="89"/>
        <end position="125"/>
    </location>
</feature>
<evidence type="ECO:0000313" key="2">
    <source>
        <dbReference type="EMBL" id="KAG8493809.1"/>
    </source>
</evidence>
<feature type="region of interest" description="Disordered" evidence="1">
    <location>
        <begin position="388"/>
        <end position="454"/>
    </location>
</feature>
<dbReference type="OrthoDB" id="991437at2759"/>
<evidence type="ECO:0000313" key="3">
    <source>
        <dbReference type="Proteomes" id="UP000701853"/>
    </source>
</evidence>
<evidence type="ECO:0000256" key="1">
    <source>
        <dbReference type="SAM" id="MobiDB-lite"/>
    </source>
</evidence>
<feature type="region of interest" description="Disordered" evidence="1">
    <location>
        <begin position="292"/>
        <end position="373"/>
    </location>
</feature>
<feature type="compositionally biased region" description="Basic and acidic residues" evidence="1">
    <location>
        <begin position="292"/>
        <end position="307"/>
    </location>
</feature>
<dbReference type="EMBL" id="JAHUZN010000005">
    <property type="protein sequence ID" value="KAG8493809.1"/>
    <property type="molecule type" value="Genomic_DNA"/>
</dbReference>
<feature type="compositionally biased region" description="Basic and acidic residues" evidence="1">
    <location>
        <begin position="355"/>
        <end position="373"/>
    </location>
</feature>
<feature type="compositionally biased region" description="Low complexity" evidence="1">
    <location>
        <begin position="407"/>
        <end position="420"/>
    </location>
</feature>